<name>A0A1Y2AAN5_9PLEO</name>
<proteinExistence type="predicted"/>
<accession>A0A1Y2AAN5</accession>
<evidence type="ECO:0000313" key="3">
    <source>
        <dbReference type="Proteomes" id="UP000193144"/>
    </source>
</evidence>
<comment type="caution">
    <text evidence="2">The sequence shown here is derived from an EMBL/GenBank/DDBJ whole genome shotgun (WGS) entry which is preliminary data.</text>
</comment>
<organism evidence="2 3">
    <name type="scientific">Clohesyomyces aquaticus</name>
    <dbReference type="NCBI Taxonomy" id="1231657"/>
    <lineage>
        <taxon>Eukaryota</taxon>
        <taxon>Fungi</taxon>
        <taxon>Dikarya</taxon>
        <taxon>Ascomycota</taxon>
        <taxon>Pezizomycotina</taxon>
        <taxon>Dothideomycetes</taxon>
        <taxon>Pleosporomycetidae</taxon>
        <taxon>Pleosporales</taxon>
        <taxon>Lindgomycetaceae</taxon>
        <taxon>Clohesyomyces</taxon>
    </lineage>
</organism>
<protein>
    <submittedName>
        <fullName evidence="2">Uncharacterized protein</fullName>
    </submittedName>
</protein>
<dbReference type="OrthoDB" id="3785861at2759"/>
<feature type="compositionally biased region" description="Low complexity" evidence="1">
    <location>
        <begin position="137"/>
        <end position="147"/>
    </location>
</feature>
<reference evidence="2 3" key="1">
    <citation type="submission" date="2016-07" db="EMBL/GenBank/DDBJ databases">
        <title>Pervasive Adenine N6-methylation of Active Genes in Fungi.</title>
        <authorList>
            <consortium name="DOE Joint Genome Institute"/>
            <person name="Mondo S.J."/>
            <person name="Dannebaum R.O."/>
            <person name="Kuo R.C."/>
            <person name="Labutti K."/>
            <person name="Haridas S."/>
            <person name="Kuo A."/>
            <person name="Salamov A."/>
            <person name="Ahrendt S.R."/>
            <person name="Lipzen A."/>
            <person name="Sullivan W."/>
            <person name="Andreopoulos W.B."/>
            <person name="Clum A."/>
            <person name="Lindquist E."/>
            <person name="Daum C."/>
            <person name="Ramamoorthy G.K."/>
            <person name="Gryganskyi A."/>
            <person name="Culley D."/>
            <person name="Magnuson J.K."/>
            <person name="James T.Y."/>
            <person name="O'Malley M.A."/>
            <person name="Stajich J.E."/>
            <person name="Spatafora J.W."/>
            <person name="Visel A."/>
            <person name="Grigoriev I.V."/>
        </authorList>
    </citation>
    <scope>NUCLEOTIDE SEQUENCE [LARGE SCALE GENOMIC DNA]</scope>
    <source>
        <strain evidence="2 3">CBS 115471</strain>
    </source>
</reference>
<evidence type="ECO:0000256" key="1">
    <source>
        <dbReference type="SAM" id="MobiDB-lite"/>
    </source>
</evidence>
<feature type="region of interest" description="Disordered" evidence="1">
    <location>
        <begin position="131"/>
        <end position="183"/>
    </location>
</feature>
<dbReference type="Proteomes" id="UP000193144">
    <property type="component" value="Unassembled WGS sequence"/>
</dbReference>
<gene>
    <name evidence="2" type="ORF">BCR34DRAFT_135920</name>
</gene>
<sequence length="183" mass="20594">MITFSNPRSYFQFPRNTTLSQIRQTLENRRANGMEDNAVLVRIREILELRLLKGEPDPEMHVGERVYIGIPGDLKDFLDAHPGYTIERTLDLCRRFRQVRIVEPLPRASAQRGSSVAEREFVKAGHRFTSRVPSAFPTSTSNPNPSSREPLTPSAAKRIRTPPTTSTARSCAARPRPKASSPV</sequence>
<dbReference type="AlphaFoldDB" id="A0A1Y2AAN5"/>
<keyword evidence="3" id="KW-1185">Reference proteome</keyword>
<evidence type="ECO:0000313" key="2">
    <source>
        <dbReference type="EMBL" id="ORY19609.1"/>
    </source>
</evidence>
<dbReference type="EMBL" id="MCFA01000002">
    <property type="protein sequence ID" value="ORY19609.1"/>
    <property type="molecule type" value="Genomic_DNA"/>
</dbReference>